<organism evidence="6 7">
    <name type="scientific">Ruania alba</name>
    <dbReference type="NCBI Taxonomy" id="648782"/>
    <lineage>
        <taxon>Bacteria</taxon>
        <taxon>Bacillati</taxon>
        <taxon>Actinomycetota</taxon>
        <taxon>Actinomycetes</taxon>
        <taxon>Micrococcales</taxon>
        <taxon>Ruaniaceae</taxon>
        <taxon>Ruania</taxon>
    </lineage>
</organism>
<protein>
    <submittedName>
        <fullName evidence="6">Glyceraldehyde-3-phosphate dehydrogenase (NADP+)</fullName>
    </submittedName>
</protein>
<dbReference type="PANTHER" id="PTHR42991">
    <property type="entry name" value="ALDEHYDE DEHYDROGENASE"/>
    <property type="match status" value="1"/>
</dbReference>
<dbReference type="InterPro" id="IPR016163">
    <property type="entry name" value="Ald_DH_C"/>
</dbReference>
<evidence type="ECO:0000259" key="5">
    <source>
        <dbReference type="Pfam" id="PF00171"/>
    </source>
</evidence>
<feature type="active site" evidence="3">
    <location>
        <position position="258"/>
    </location>
</feature>
<feature type="domain" description="Aldehyde dehydrogenase" evidence="5">
    <location>
        <begin position="28"/>
        <end position="479"/>
    </location>
</feature>
<dbReference type="InterPro" id="IPR015590">
    <property type="entry name" value="Aldehyde_DH_dom"/>
</dbReference>
<dbReference type="InterPro" id="IPR051020">
    <property type="entry name" value="ALDH-related_metabolic_enz"/>
</dbReference>
<sequence length="486" mass="50669">MTTLAPHGSRVDALVPGGGYWSGTWQDGSRRRTIRDPQDGAQVGVVAEVSAAETHAAVTDLLDAWQQTPWPVWRRRECLDLAAARVEARAESFARLISAEGVKTLTEARREVTRTAETLRLSARAAARLTGTTVPFQDSPRGAEWLGWTTREPIGLVAAITPFNDPLNLAAHKVGPALIAGNPVVLKPAEQTPLTGLALAQVLLDAGVPPGLLAVLPGAEAGPALVADPRVAVVSFTGGSVTGDRIAAGGRARKLLMELGGNNAVIVCADASVPQAARLIVDAAFGVAGQNCLSVQRVFVAEAIADELRTRIVELARALRVGRKEDPDTDIGPMVSEVAARRVESAIGQAVATGAVLHTGGGRSGTFVEPTVLTAVPAAAQVRTEEMFGPVVLVDAFATIDEAITGANATENGMQAGVLTHDLDQALRIADGLRVGAVLINDSCDFRADGMPFGGMKRSGIGREGPDWAVEELTVPKIVAVHRSTG</sequence>
<dbReference type="OrthoDB" id="3954161at2"/>
<dbReference type="GO" id="GO:0008911">
    <property type="term" value="F:lactaldehyde dehydrogenase (NAD+) activity"/>
    <property type="evidence" value="ECO:0007669"/>
    <property type="project" value="TreeGrafter"/>
</dbReference>
<gene>
    <name evidence="6" type="ORF">SAMN04488554_2012</name>
</gene>
<dbReference type="InterPro" id="IPR016162">
    <property type="entry name" value="Ald_DH_N"/>
</dbReference>
<dbReference type="SUPFAM" id="SSF53720">
    <property type="entry name" value="ALDH-like"/>
    <property type="match status" value="1"/>
</dbReference>
<evidence type="ECO:0000256" key="4">
    <source>
        <dbReference type="RuleBase" id="RU003345"/>
    </source>
</evidence>
<keyword evidence="2 4" id="KW-0560">Oxidoreductase</keyword>
<evidence type="ECO:0000313" key="6">
    <source>
        <dbReference type="EMBL" id="SEE29333.1"/>
    </source>
</evidence>
<keyword evidence="7" id="KW-1185">Reference proteome</keyword>
<dbReference type="PANTHER" id="PTHR42991:SF1">
    <property type="entry name" value="ALDEHYDE DEHYDROGENASE"/>
    <property type="match status" value="1"/>
</dbReference>
<evidence type="ECO:0000256" key="1">
    <source>
        <dbReference type="ARBA" id="ARBA00009986"/>
    </source>
</evidence>
<dbReference type="Pfam" id="PF00171">
    <property type="entry name" value="Aldedh"/>
    <property type="match status" value="1"/>
</dbReference>
<dbReference type="InterPro" id="IPR029510">
    <property type="entry name" value="Ald_DH_CS_GLU"/>
</dbReference>
<evidence type="ECO:0000313" key="7">
    <source>
        <dbReference type="Proteomes" id="UP000199220"/>
    </source>
</evidence>
<dbReference type="PROSITE" id="PS00687">
    <property type="entry name" value="ALDEHYDE_DEHYDR_GLU"/>
    <property type="match status" value="1"/>
</dbReference>
<evidence type="ECO:0000256" key="2">
    <source>
        <dbReference type="ARBA" id="ARBA00023002"/>
    </source>
</evidence>
<accession>A0A1H5HMW1</accession>
<name>A0A1H5HMW1_9MICO</name>
<dbReference type="Gene3D" id="3.40.309.10">
    <property type="entry name" value="Aldehyde Dehydrogenase, Chain A, domain 2"/>
    <property type="match status" value="1"/>
</dbReference>
<dbReference type="RefSeq" id="WP_089772779.1">
    <property type="nucleotide sequence ID" value="NZ_FNTX01000001.1"/>
</dbReference>
<dbReference type="InterPro" id="IPR016161">
    <property type="entry name" value="Ald_DH/histidinol_DH"/>
</dbReference>
<dbReference type="Gene3D" id="3.40.605.10">
    <property type="entry name" value="Aldehyde Dehydrogenase, Chain A, domain 1"/>
    <property type="match status" value="1"/>
</dbReference>
<evidence type="ECO:0000256" key="3">
    <source>
        <dbReference type="PROSITE-ProRule" id="PRU10007"/>
    </source>
</evidence>
<dbReference type="STRING" id="648782.SAMN04488554_2012"/>
<dbReference type="Proteomes" id="UP000199220">
    <property type="component" value="Unassembled WGS sequence"/>
</dbReference>
<dbReference type="AlphaFoldDB" id="A0A1H5HMW1"/>
<dbReference type="EMBL" id="FNTX01000001">
    <property type="protein sequence ID" value="SEE29333.1"/>
    <property type="molecule type" value="Genomic_DNA"/>
</dbReference>
<reference evidence="7" key="1">
    <citation type="submission" date="2016-10" db="EMBL/GenBank/DDBJ databases">
        <authorList>
            <person name="Varghese N."/>
            <person name="Submissions S."/>
        </authorList>
    </citation>
    <scope>NUCLEOTIDE SEQUENCE [LARGE SCALE GENOMIC DNA]</scope>
    <source>
        <strain evidence="7">DSM 21368</strain>
    </source>
</reference>
<comment type="similarity">
    <text evidence="1 4">Belongs to the aldehyde dehydrogenase family.</text>
</comment>
<proteinExistence type="inferred from homology"/>